<dbReference type="RefSeq" id="XP_009170698.1">
    <property type="nucleotide sequence ID" value="XM_009172434.1"/>
</dbReference>
<sequence>MEFAFPPGSGPRLLFGHRLKVHTLHTELTDSRQRQICLTVSRSVEVQHSMCTMHLSKKTLRKDDGCFPAVIAEYDACCHCPKIAPCEWRAFNTLRPVDSIVITKADKGKP</sequence>
<proteinExistence type="predicted"/>
<reference evidence="1 2" key="1">
    <citation type="submission" date="2013-11" db="EMBL/GenBank/DDBJ databases">
        <title>Opisthorchis viverrini - life in the bile duct.</title>
        <authorList>
            <person name="Young N.D."/>
            <person name="Nagarajan N."/>
            <person name="Lin S.J."/>
            <person name="Korhonen P.K."/>
            <person name="Jex A.R."/>
            <person name="Hall R.S."/>
            <person name="Safavi-Hemami H."/>
            <person name="Kaewkong W."/>
            <person name="Bertrand D."/>
            <person name="Gao S."/>
            <person name="Seet Q."/>
            <person name="Wongkham S."/>
            <person name="Teh B.T."/>
            <person name="Wongkham C."/>
            <person name="Intapan P.M."/>
            <person name="Maleewong W."/>
            <person name="Yang X."/>
            <person name="Hu M."/>
            <person name="Wang Z."/>
            <person name="Hofmann A."/>
            <person name="Sternberg P.W."/>
            <person name="Tan P."/>
            <person name="Wang J."/>
            <person name="Gasser R.B."/>
        </authorList>
    </citation>
    <scope>NUCLEOTIDE SEQUENCE [LARGE SCALE GENOMIC DNA]</scope>
</reference>
<name>A0A075ACP2_OPIVI</name>
<evidence type="ECO:0000313" key="1">
    <source>
        <dbReference type="EMBL" id="KER25554.1"/>
    </source>
</evidence>
<dbReference type="Proteomes" id="UP000054324">
    <property type="component" value="Unassembled WGS sequence"/>
</dbReference>
<dbReference type="CTD" id="20321192"/>
<dbReference type="EMBL" id="KL596773">
    <property type="protein sequence ID" value="KER25554.1"/>
    <property type="molecule type" value="Genomic_DNA"/>
</dbReference>
<dbReference type="AlphaFoldDB" id="A0A075ACP2"/>
<gene>
    <name evidence="1" type="ORF">T265_07013</name>
</gene>
<dbReference type="KEGG" id="ovi:T265_07013"/>
<accession>A0A075ACP2</accession>
<keyword evidence="2" id="KW-1185">Reference proteome</keyword>
<dbReference type="GeneID" id="20321192"/>
<protein>
    <submittedName>
        <fullName evidence="1">Uncharacterized protein</fullName>
    </submittedName>
</protein>
<organism evidence="1 2">
    <name type="scientific">Opisthorchis viverrini</name>
    <name type="common">Southeast Asian liver fluke</name>
    <dbReference type="NCBI Taxonomy" id="6198"/>
    <lineage>
        <taxon>Eukaryota</taxon>
        <taxon>Metazoa</taxon>
        <taxon>Spiralia</taxon>
        <taxon>Lophotrochozoa</taxon>
        <taxon>Platyhelminthes</taxon>
        <taxon>Trematoda</taxon>
        <taxon>Digenea</taxon>
        <taxon>Opisthorchiida</taxon>
        <taxon>Opisthorchiata</taxon>
        <taxon>Opisthorchiidae</taxon>
        <taxon>Opisthorchis</taxon>
    </lineage>
</organism>
<evidence type="ECO:0000313" key="2">
    <source>
        <dbReference type="Proteomes" id="UP000054324"/>
    </source>
</evidence>